<evidence type="ECO:0000313" key="2">
    <source>
        <dbReference type="Proteomes" id="UP000053257"/>
    </source>
</evidence>
<gene>
    <name evidence="1" type="ORF">PHLGIDRAFT_38524</name>
</gene>
<feature type="non-terminal residue" evidence="1">
    <location>
        <position position="1"/>
    </location>
</feature>
<dbReference type="OrthoDB" id="3245901at2759"/>
<organism evidence="1 2">
    <name type="scientific">Phlebiopsis gigantea (strain 11061_1 CR5-6)</name>
    <name type="common">White-rot fungus</name>
    <name type="synonym">Peniophora gigantea</name>
    <dbReference type="NCBI Taxonomy" id="745531"/>
    <lineage>
        <taxon>Eukaryota</taxon>
        <taxon>Fungi</taxon>
        <taxon>Dikarya</taxon>
        <taxon>Basidiomycota</taxon>
        <taxon>Agaricomycotina</taxon>
        <taxon>Agaricomycetes</taxon>
        <taxon>Polyporales</taxon>
        <taxon>Phanerochaetaceae</taxon>
        <taxon>Phlebiopsis</taxon>
    </lineage>
</organism>
<reference evidence="1 2" key="1">
    <citation type="journal article" date="2014" name="PLoS Genet.">
        <title>Analysis of the Phlebiopsis gigantea genome, transcriptome and secretome provides insight into its pioneer colonization strategies of wood.</title>
        <authorList>
            <person name="Hori C."/>
            <person name="Ishida T."/>
            <person name="Igarashi K."/>
            <person name="Samejima M."/>
            <person name="Suzuki H."/>
            <person name="Master E."/>
            <person name="Ferreira P."/>
            <person name="Ruiz-Duenas F.J."/>
            <person name="Held B."/>
            <person name="Canessa P."/>
            <person name="Larrondo L.F."/>
            <person name="Schmoll M."/>
            <person name="Druzhinina I.S."/>
            <person name="Kubicek C.P."/>
            <person name="Gaskell J.A."/>
            <person name="Kersten P."/>
            <person name="St John F."/>
            <person name="Glasner J."/>
            <person name="Sabat G."/>
            <person name="Splinter BonDurant S."/>
            <person name="Syed K."/>
            <person name="Yadav J."/>
            <person name="Mgbeahuruike A.C."/>
            <person name="Kovalchuk A."/>
            <person name="Asiegbu F.O."/>
            <person name="Lackner G."/>
            <person name="Hoffmeister D."/>
            <person name="Rencoret J."/>
            <person name="Gutierrez A."/>
            <person name="Sun H."/>
            <person name="Lindquist E."/>
            <person name="Barry K."/>
            <person name="Riley R."/>
            <person name="Grigoriev I.V."/>
            <person name="Henrissat B."/>
            <person name="Kues U."/>
            <person name="Berka R.M."/>
            <person name="Martinez A.T."/>
            <person name="Covert S.F."/>
            <person name="Blanchette R.A."/>
            <person name="Cullen D."/>
        </authorList>
    </citation>
    <scope>NUCLEOTIDE SEQUENCE [LARGE SCALE GENOMIC DNA]</scope>
    <source>
        <strain evidence="1 2">11061_1 CR5-6</strain>
    </source>
</reference>
<name>A0A0C3SE60_PHLG1</name>
<keyword evidence="2" id="KW-1185">Reference proteome</keyword>
<dbReference type="EMBL" id="KN840439">
    <property type="protein sequence ID" value="KIP12442.1"/>
    <property type="molecule type" value="Genomic_DNA"/>
</dbReference>
<dbReference type="Proteomes" id="UP000053257">
    <property type="component" value="Unassembled WGS sequence"/>
</dbReference>
<feature type="non-terminal residue" evidence="1">
    <location>
        <position position="126"/>
    </location>
</feature>
<protein>
    <submittedName>
        <fullName evidence="1">Uncharacterized protein</fullName>
    </submittedName>
</protein>
<dbReference type="HOGENOM" id="CLU_109489_2_0_1"/>
<proteinExistence type="predicted"/>
<dbReference type="STRING" id="745531.A0A0C3SE60"/>
<evidence type="ECO:0000313" key="1">
    <source>
        <dbReference type="EMBL" id="KIP12442.1"/>
    </source>
</evidence>
<dbReference type="AlphaFoldDB" id="A0A0C3SE60"/>
<sequence length="126" mass="14072">SPTDESAASSSTRLAHPYARIYAKKAAAPSAKRRKMWNHALEKSLFTPEEIANMGAPNRRAIYTASLEHHIDRLHAQMLVLGIYPVPLKALDQYRGMNSKTAKSMVAGLHKDACDLKTQRMELERA</sequence>
<accession>A0A0C3SE60</accession>